<dbReference type="PANTHER" id="PTHR37324">
    <property type="entry name" value="PTS SYSTEM GALACTITOL-SPECIFIC EIIC COMPONENT"/>
    <property type="match status" value="1"/>
</dbReference>
<evidence type="ECO:0000256" key="2">
    <source>
        <dbReference type="ARBA" id="ARBA00022448"/>
    </source>
</evidence>
<dbReference type="EMBL" id="PIQO01000002">
    <property type="protein sequence ID" value="PKR86444.1"/>
    <property type="molecule type" value="Genomic_DNA"/>
</dbReference>
<evidence type="ECO:0000256" key="4">
    <source>
        <dbReference type="ARBA" id="ARBA00022597"/>
    </source>
</evidence>
<evidence type="ECO:0000256" key="1">
    <source>
        <dbReference type="ARBA" id="ARBA00004651"/>
    </source>
</evidence>
<dbReference type="GO" id="GO:0015577">
    <property type="term" value="F:galactitol transmembrane transporter activity"/>
    <property type="evidence" value="ECO:0007669"/>
    <property type="project" value="InterPro"/>
</dbReference>
<feature type="transmembrane region" description="Helical" evidence="9">
    <location>
        <begin position="220"/>
        <end position="241"/>
    </location>
</feature>
<dbReference type="PROSITE" id="PS51104">
    <property type="entry name" value="PTS_EIIC_TYPE_2"/>
    <property type="match status" value="1"/>
</dbReference>
<evidence type="ECO:0000313" key="11">
    <source>
        <dbReference type="EMBL" id="PKR86444.1"/>
    </source>
</evidence>
<sequence length="455" mass="49848">MDIIQSIFQYILDMGAPVFVPLIMIVVGLVVRMKFKDAFSSGLTLGVAFIGMSLIIGFMMGSIGPAAEQFVKNTGIKLNAIDGGWTAMAALAWAWPLAFLMFPLQIGINLIMLAIKQTNTLNVDLWNVWGKILTAVIVVAVSKSMVLAFIVAAIQMIVELKMADINQKQIQKLTQIPGVTSTHSMTLFGVLLYPINRLLDFVPGMNKHVDANWLKQKLGVFAENHIMGFIIAALIGIFARLSIPEILTLGVQGAAPLTLFPMISKLFMQALSPLSDATSEFMKRRFKGREFHIGLDWPIMAGCNEVWVTTIILIPIMLGLAVILPGNNVLPFAGIINLSVAVPALIVTGGNLLRMIVLGIITTPVFLYVATNIAPIVTDLAKTTKSVDVPSGQMITWSTIEYPDFRFIFARAANGEILWILGALIWIGLFILYYKGMKNRNNKLDKEDEGLGRIA</sequence>
<feature type="transmembrane region" description="Helical" evidence="9">
    <location>
        <begin position="43"/>
        <end position="67"/>
    </location>
</feature>
<dbReference type="GO" id="GO:0009401">
    <property type="term" value="P:phosphoenolpyruvate-dependent sugar phosphotransferase system"/>
    <property type="evidence" value="ECO:0007669"/>
    <property type="project" value="UniProtKB-KW"/>
</dbReference>
<keyword evidence="4" id="KW-0762">Sugar transport</keyword>
<dbReference type="Proteomes" id="UP000233440">
    <property type="component" value="Unassembled WGS sequence"/>
</dbReference>
<evidence type="ECO:0000259" key="10">
    <source>
        <dbReference type="PROSITE" id="PS51104"/>
    </source>
</evidence>
<dbReference type="AlphaFoldDB" id="A0A2N3LPG7"/>
<keyword evidence="2" id="KW-0813">Transport</keyword>
<reference evidence="11 12" key="1">
    <citation type="submission" date="2017-11" db="EMBL/GenBank/DDBJ databases">
        <title>Bacillus camelliae sp. nov., isolated from pu'er tea.</title>
        <authorList>
            <person name="Niu L."/>
        </authorList>
    </citation>
    <scope>NUCLEOTIDE SEQUENCE [LARGE SCALE GENOMIC DNA]</scope>
    <source>
        <strain evidence="11 12">7578-1</strain>
    </source>
</reference>
<feature type="transmembrane region" description="Helical" evidence="9">
    <location>
        <begin position="329"/>
        <end position="348"/>
    </location>
</feature>
<keyword evidence="3" id="KW-1003">Cell membrane</keyword>
<keyword evidence="6 9" id="KW-0812">Transmembrane</keyword>
<dbReference type="InterPro" id="IPR004703">
    <property type="entry name" value="PTS_sugar-sp_permease"/>
</dbReference>
<feature type="transmembrane region" description="Helical" evidence="9">
    <location>
        <begin position="6"/>
        <end position="31"/>
    </location>
</feature>
<keyword evidence="8 9" id="KW-0472">Membrane</keyword>
<feature type="transmembrane region" description="Helical" evidence="9">
    <location>
        <begin position="295"/>
        <end position="323"/>
    </location>
</feature>
<gene>
    <name evidence="11" type="ORF">CWO92_04940</name>
</gene>
<dbReference type="PIRSF" id="PIRSF006304">
    <property type="entry name" value="GatC"/>
    <property type="match status" value="1"/>
</dbReference>
<dbReference type="RefSeq" id="WP_101353082.1">
    <property type="nucleotide sequence ID" value="NZ_PIQO01000002.1"/>
</dbReference>
<feature type="transmembrane region" description="Helical" evidence="9">
    <location>
        <begin position="178"/>
        <end position="199"/>
    </location>
</feature>
<dbReference type="OrthoDB" id="9787936at2"/>
<feature type="transmembrane region" description="Helical" evidence="9">
    <location>
        <begin position="87"/>
        <end position="111"/>
    </location>
</feature>
<evidence type="ECO:0000256" key="6">
    <source>
        <dbReference type="ARBA" id="ARBA00022692"/>
    </source>
</evidence>
<dbReference type="PANTHER" id="PTHR37324:SF2">
    <property type="entry name" value="PTS SYSTEM GALACTITOL-SPECIFIC EIIC COMPONENT"/>
    <property type="match status" value="1"/>
</dbReference>
<evidence type="ECO:0000256" key="9">
    <source>
        <dbReference type="SAM" id="Phobius"/>
    </source>
</evidence>
<name>A0A2N3LPG7_9BACI</name>
<evidence type="ECO:0000313" key="12">
    <source>
        <dbReference type="Proteomes" id="UP000233440"/>
    </source>
</evidence>
<keyword evidence="7 9" id="KW-1133">Transmembrane helix</keyword>
<evidence type="ECO:0000256" key="8">
    <source>
        <dbReference type="ARBA" id="ARBA00023136"/>
    </source>
</evidence>
<evidence type="ECO:0000256" key="5">
    <source>
        <dbReference type="ARBA" id="ARBA00022683"/>
    </source>
</evidence>
<evidence type="ECO:0000256" key="3">
    <source>
        <dbReference type="ARBA" id="ARBA00022475"/>
    </source>
</evidence>
<keyword evidence="5" id="KW-0598">Phosphotransferase system</keyword>
<evidence type="ECO:0000256" key="7">
    <source>
        <dbReference type="ARBA" id="ARBA00022989"/>
    </source>
</evidence>
<keyword evidence="12" id="KW-1185">Reference proteome</keyword>
<dbReference type="Pfam" id="PF03611">
    <property type="entry name" value="EIIC-GAT"/>
    <property type="match status" value="1"/>
</dbReference>
<proteinExistence type="predicted"/>
<comment type="caution">
    <text evidence="11">The sequence shown here is derived from an EMBL/GenBank/DDBJ whole genome shotgun (WGS) entry which is preliminary data.</text>
</comment>
<dbReference type="GO" id="GO:0005886">
    <property type="term" value="C:plasma membrane"/>
    <property type="evidence" value="ECO:0007669"/>
    <property type="project" value="UniProtKB-SubCell"/>
</dbReference>
<protein>
    <submittedName>
        <fullName evidence="11">PTS galactitol transporter subunit IIC</fullName>
    </submittedName>
</protein>
<dbReference type="InterPro" id="IPR013014">
    <property type="entry name" value="PTS_EIIC_2"/>
</dbReference>
<feature type="transmembrane region" description="Helical" evidence="9">
    <location>
        <begin position="253"/>
        <end position="274"/>
    </location>
</feature>
<accession>A0A2N3LPG7</accession>
<feature type="transmembrane region" description="Helical" evidence="9">
    <location>
        <begin position="417"/>
        <end position="434"/>
    </location>
</feature>
<feature type="transmembrane region" description="Helical" evidence="9">
    <location>
        <begin position="355"/>
        <end position="377"/>
    </location>
</feature>
<feature type="domain" description="PTS EIIC type-2" evidence="10">
    <location>
        <begin position="8"/>
        <end position="433"/>
    </location>
</feature>
<organism evidence="11 12">
    <name type="scientific">Heyndrickxia camelliae</name>
    <dbReference type="NCBI Taxonomy" id="1707093"/>
    <lineage>
        <taxon>Bacteria</taxon>
        <taxon>Bacillati</taxon>
        <taxon>Bacillota</taxon>
        <taxon>Bacilli</taxon>
        <taxon>Bacillales</taxon>
        <taxon>Bacillaceae</taxon>
        <taxon>Heyndrickxia</taxon>
    </lineage>
</organism>
<feature type="transmembrane region" description="Helical" evidence="9">
    <location>
        <begin position="132"/>
        <end position="158"/>
    </location>
</feature>
<comment type="subcellular location">
    <subcellularLocation>
        <location evidence="1">Cell membrane</location>
        <topology evidence="1">Multi-pass membrane protein</topology>
    </subcellularLocation>
</comment>
<dbReference type="InterPro" id="IPR013853">
    <property type="entry name" value="EIIC-GAT"/>
</dbReference>